<evidence type="ECO:0000313" key="3">
    <source>
        <dbReference type="Proteomes" id="UP000027135"/>
    </source>
</evidence>
<dbReference type="EMBL" id="KK852572">
    <property type="protein sequence ID" value="KDR21090.1"/>
    <property type="molecule type" value="Genomic_DNA"/>
</dbReference>
<protein>
    <submittedName>
        <fullName evidence="2">Uncharacterized protein</fullName>
    </submittedName>
</protein>
<dbReference type="InParanoid" id="A0A067RKG4"/>
<feature type="compositionally biased region" description="Polar residues" evidence="1">
    <location>
        <begin position="1"/>
        <end position="20"/>
    </location>
</feature>
<sequence length="57" mass="6211">MSTSNSLGGRSSVNASSGNVQRCREDKDHCADLLNVIVLSNNEMNVNDWNGCERKPS</sequence>
<organism evidence="2 3">
    <name type="scientific">Zootermopsis nevadensis</name>
    <name type="common">Dampwood termite</name>
    <dbReference type="NCBI Taxonomy" id="136037"/>
    <lineage>
        <taxon>Eukaryota</taxon>
        <taxon>Metazoa</taxon>
        <taxon>Ecdysozoa</taxon>
        <taxon>Arthropoda</taxon>
        <taxon>Hexapoda</taxon>
        <taxon>Insecta</taxon>
        <taxon>Pterygota</taxon>
        <taxon>Neoptera</taxon>
        <taxon>Polyneoptera</taxon>
        <taxon>Dictyoptera</taxon>
        <taxon>Blattodea</taxon>
        <taxon>Blattoidea</taxon>
        <taxon>Termitoidae</taxon>
        <taxon>Termopsidae</taxon>
        <taxon>Zootermopsis</taxon>
    </lineage>
</organism>
<reference evidence="2 3" key="1">
    <citation type="journal article" date="2014" name="Nat. Commun.">
        <title>Molecular traces of alternative social organization in a termite genome.</title>
        <authorList>
            <person name="Terrapon N."/>
            <person name="Li C."/>
            <person name="Robertson H.M."/>
            <person name="Ji L."/>
            <person name="Meng X."/>
            <person name="Booth W."/>
            <person name="Chen Z."/>
            <person name="Childers C.P."/>
            <person name="Glastad K.M."/>
            <person name="Gokhale K."/>
            <person name="Gowin J."/>
            <person name="Gronenberg W."/>
            <person name="Hermansen R.A."/>
            <person name="Hu H."/>
            <person name="Hunt B.G."/>
            <person name="Huylmans A.K."/>
            <person name="Khalil S.M."/>
            <person name="Mitchell R.D."/>
            <person name="Munoz-Torres M.C."/>
            <person name="Mustard J.A."/>
            <person name="Pan H."/>
            <person name="Reese J.T."/>
            <person name="Scharf M.E."/>
            <person name="Sun F."/>
            <person name="Vogel H."/>
            <person name="Xiao J."/>
            <person name="Yang W."/>
            <person name="Yang Z."/>
            <person name="Yang Z."/>
            <person name="Zhou J."/>
            <person name="Zhu J."/>
            <person name="Brent C.S."/>
            <person name="Elsik C.G."/>
            <person name="Goodisman M.A."/>
            <person name="Liberles D.A."/>
            <person name="Roe R.M."/>
            <person name="Vargo E.L."/>
            <person name="Vilcinskas A."/>
            <person name="Wang J."/>
            <person name="Bornberg-Bauer E."/>
            <person name="Korb J."/>
            <person name="Zhang G."/>
            <person name="Liebig J."/>
        </authorList>
    </citation>
    <scope>NUCLEOTIDE SEQUENCE [LARGE SCALE GENOMIC DNA]</scope>
    <source>
        <tissue evidence="2">Whole organism</tissue>
    </source>
</reference>
<feature type="region of interest" description="Disordered" evidence="1">
    <location>
        <begin position="1"/>
        <end position="21"/>
    </location>
</feature>
<name>A0A067RKG4_ZOONE</name>
<evidence type="ECO:0000313" key="2">
    <source>
        <dbReference type="EMBL" id="KDR21090.1"/>
    </source>
</evidence>
<keyword evidence="3" id="KW-1185">Reference proteome</keyword>
<dbReference type="AlphaFoldDB" id="A0A067RKG4"/>
<proteinExistence type="predicted"/>
<dbReference type="Proteomes" id="UP000027135">
    <property type="component" value="Unassembled WGS sequence"/>
</dbReference>
<evidence type="ECO:0000256" key="1">
    <source>
        <dbReference type="SAM" id="MobiDB-lite"/>
    </source>
</evidence>
<gene>
    <name evidence="2" type="ORF">L798_03688</name>
</gene>
<accession>A0A067RKG4</accession>